<dbReference type="UniPathway" id="UPA00628"/>
<dbReference type="Gene3D" id="3.40.50.1000">
    <property type="entry name" value="HAD superfamily/HAD-like"/>
    <property type="match status" value="1"/>
</dbReference>
<dbReference type="EMBL" id="WMEO01000001">
    <property type="protein sequence ID" value="MYL15302.1"/>
    <property type="molecule type" value="Genomic_DNA"/>
</dbReference>
<dbReference type="InterPro" id="IPR029044">
    <property type="entry name" value="Nucleotide-diphossugar_trans"/>
</dbReference>
<dbReference type="EC" id="2.7.7.43" evidence="5"/>
<dbReference type="SFLD" id="SFLDG01138">
    <property type="entry name" value="C1.6.2:_Deoxy-d-mannose-octulo"/>
    <property type="match status" value="1"/>
</dbReference>
<name>A0A6B1I3N7_9EURY</name>
<dbReference type="InterPro" id="IPR003329">
    <property type="entry name" value="Cytidylyl_trans"/>
</dbReference>
<dbReference type="PANTHER" id="PTHR42866:SF2">
    <property type="entry name" value="3-DEOXY-MANNO-OCTULOSONATE CYTIDYLYLTRANSFERASE, MITOCHONDRIAL"/>
    <property type="match status" value="1"/>
</dbReference>
<evidence type="ECO:0000256" key="2">
    <source>
        <dbReference type="ARBA" id="ARBA00005141"/>
    </source>
</evidence>
<dbReference type="InterPro" id="IPR023214">
    <property type="entry name" value="HAD_sf"/>
</dbReference>
<protein>
    <recommendedName>
        <fullName evidence="5">N-acylneuraminate cytidylyltransferase</fullName>
        <ecNumber evidence="5">2.7.7.43</ecNumber>
    </recommendedName>
</protein>
<dbReference type="HAMAP" id="MF_00057">
    <property type="entry name" value="KdsB"/>
    <property type="match status" value="1"/>
</dbReference>
<dbReference type="NCBIfam" id="NF003950">
    <property type="entry name" value="PRK05450.1-3"/>
    <property type="match status" value="1"/>
</dbReference>
<evidence type="ECO:0000313" key="9">
    <source>
        <dbReference type="Proteomes" id="UP000460194"/>
    </source>
</evidence>
<evidence type="ECO:0000256" key="4">
    <source>
        <dbReference type="ARBA" id="ARBA00010726"/>
    </source>
</evidence>
<evidence type="ECO:0000256" key="6">
    <source>
        <dbReference type="ARBA" id="ARBA00022679"/>
    </source>
</evidence>
<dbReference type="CDD" id="cd02517">
    <property type="entry name" value="CMP-KDO-Synthetase"/>
    <property type="match status" value="1"/>
</dbReference>
<dbReference type="Pfam" id="PF08282">
    <property type="entry name" value="Hydrolase_3"/>
    <property type="match status" value="1"/>
</dbReference>
<dbReference type="PANTHER" id="PTHR42866">
    <property type="entry name" value="3-DEOXY-MANNO-OCTULOSONATE CYTIDYLYLTRANSFERASE"/>
    <property type="match status" value="1"/>
</dbReference>
<reference evidence="8 9" key="1">
    <citation type="submission" date="2019-11" db="EMBL/GenBank/DDBJ databases">
        <title>Genome sequences of 17 halophilic strains isolated from different environments.</title>
        <authorList>
            <person name="Furrow R.E."/>
        </authorList>
    </citation>
    <scope>NUCLEOTIDE SEQUENCE [LARGE SCALE GENOMIC DNA]</scope>
    <source>
        <strain evidence="8 9">22517_05_Cabo</strain>
    </source>
</reference>
<accession>A0A6B1I3N7</accession>
<evidence type="ECO:0000256" key="3">
    <source>
        <dbReference type="ARBA" id="ARBA00005893"/>
    </source>
</evidence>
<dbReference type="InterPro" id="IPR004528">
    <property type="entry name" value="KdsB"/>
</dbReference>
<organism evidence="8 9">
    <name type="scientific">Halorubrum distributum</name>
    <dbReference type="NCBI Taxonomy" id="29283"/>
    <lineage>
        <taxon>Archaea</taxon>
        <taxon>Methanobacteriati</taxon>
        <taxon>Methanobacteriota</taxon>
        <taxon>Stenosarchaea group</taxon>
        <taxon>Halobacteria</taxon>
        <taxon>Halobacteriales</taxon>
        <taxon>Haloferacaceae</taxon>
        <taxon>Halorubrum</taxon>
        <taxon>Halorubrum distributum group</taxon>
    </lineage>
</organism>
<keyword evidence="6 8" id="KW-0808">Transferase</keyword>
<sequence length="397" mass="43649">MVDVVFSDVDGVLTDSSINIGDDGESFKSFDVKDGYGIVEWHNHDDREFVIVTSRSSAAVEHRAAELGIDEVHQGVTDKRETITQIAERLGVDLDDAAYVGDDLSDVEAMEAVGTACCPADAVPEVRDECSYVSPRNGGHGAVRDTLENLRNDSTTVLGVIPARYGSTRLPGKPLVELDGKPMIQHVYERANRADLLDELVVATDDERIVEAVEAVDGTAVMTEPDHATGTDRVAEVAAEQGFDFTINIQGDEPLIDPKLIDAIVQALRENSPNVATPISPIDDSSQLNNENTVKVVTDTDGRALYFSRSRIPANGTTNETYKHIGLYGFKTDFLLKYIDMESDLEAAEDLEQLRLLENGYEIQTVETDYDSKEVNVESDIPVVEKELRQERNNETQ</sequence>
<dbReference type="Gene3D" id="3.90.550.10">
    <property type="entry name" value="Spore Coat Polysaccharide Biosynthesis Protein SpsA, Chain A"/>
    <property type="match status" value="1"/>
</dbReference>
<dbReference type="SFLD" id="SFLDS00003">
    <property type="entry name" value="Haloacid_Dehalogenase"/>
    <property type="match status" value="1"/>
</dbReference>
<evidence type="ECO:0000256" key="7">
    <source>
        <dbReference type="ARBA" id="ARBA00022695"/>
    </source>
</evidence>
<dbReference type="SUPFAM" id="SSF56784">
    <property type="entry name" value="HAD-like"/>
    <property type="match status" value="1"/>
</dbReference>
<comment type="similarity">
    <text evidence="4">Belongs to the CMP-NeuNAc synthase family.</text>
</comment>
<dbReference type="NCBIfam" id="NF003952">
    <property type="entry name" value="PRK05450.1-5"/>
    <property type="match status" value="1"/>
</dbReference>
<dbReference type="InterPro" id="IPR010023">
    <property type="entry name" value="KdsC_fam"/>
</dbReference>
<gene>
    <name evidence="8" type="primary">kdsB</name>
    <name evidence="8" type="ORF">GLW36_01375</name>
</gene>
<dbReference type="InterPro" id="IPR036412">
    <property type="entry name" value="HAD-like_sf"/>
</dbReference>
<dbReference type="SUPFAM" id="SSF53448">
    <property type="entry name" value="Nucleotide-diphospho-sugar transferases"/>
    <property type="match status" value="1"/>
</dbReference>
<evidence type="ECO:0000256" key="5">
    <source>
        <dbReference type="ARBA" id="ARBA00012491"/>
    </source>
</evidence>
<comment type="pathway">
    <text evidence="2">Amino-sugar metabolism; N-acetylneuraminate metabolism.</text>
</comment>
<proteinExistence type="inferred from homology"/>
<dbReference type="SFLD" id="SFLDG01136">
    <property type="entry name" value="C1.6:_Phosphoserine_Phosphatas"/>
    <property type="match status" value="1"/>
</dbReference>
<evidence type="ECO:0000256" key="1">
    <source>
        <dbReference type="ARBA" id="ARBA00001862"/>
    </source>
</evidence>
<dbReference type="Pfam" id="PF02348">
    <property type="entry name" value="CTP_transf_3"/>
    <property type="match status" value="1"/>
</dbReference>
<dbReference type="GO" id="GO:0005829">
    <property type="term" value="C:cytosol"/>
    <property type="evidence" value="ECO:0007669"/>
    <property type="project" value="TreeGrafter"/>
</dbReference>
<keyword evidence="7 8" id="KW-0548">Nucleotidyltransferase</keyword>
<dbReference type="AlphaFoldDB" id="A0A6B1I3N7"/>
<comment type="similarity">
    <text evidence="3">Belongs to the KdsC family.</text>
</comment>
<evidence type="ECO:0000313" key="8">
    <source>
        <dbReference type="EMBL" id="MYL15302.1"/>
    </source>
</evidence>
<dbReference type="GO" id="GO:0006054">
    <property type="term" value="P:N-acetylneuraminate metabolic process"/>
    <property type="evidence" value="ECO:0007669"/>
    <property type="project" value="UniProtKB-UniPathway"/>
</dbReference>
<dbReference type="NCBIfam" id="NF009905">
    <property type="entry name" value="PRK13368.1"/>
    <property type="match status" value="1"/>
</dbReference>
<comment type="catalytic activity">
    <reaction evidence="1">
        <text>an N-acylneuraminate + CTP = a CMP-N-acyl-beta-neuraminate + diphosphate</text>
        <dbReference type="Rhea" id="RHEA:11344"/>
        <dbReference type="ChEBI" id="CHEBI:33019"/>
        <dbReference type="ChEBI" id="CHEBI:37563"/>
        <dbReference type="ChEBI" id="CHEBI:60073"/>
        <dbReference type="ChEBI" id="CHEBI:68671"/>
        <dbReference type="EC" id="2.7.7.43"/>
    </reaction>
</comment>
<dbReference type="GO" id="GO:0016788">
    <property type="term" value="F:hydrolase activity, acting on ester bonds"/>
    <property type="evidence" value="ECO:0007669"/>
    <property type="project" value="InterPro"/>
</dbReference>
<dbReference type="NCBIfam" id="TIGR01670">
    <property type="entry name" value="KdsC-phosphatas"/>
    <property type="match status" value="1"/>
</dbReference>
<dbReference type="GO" id="GO:0008781">
    <property type="term" value="F:N-acylneuraminate cytidylyltransferase activity"/>
    <property type="evidence" value="ECO:0007669"/>
    <property type="project" value="UniProtKB-EC"/>
</dbReference>
<dbReference type="RefSeq" id="WP_159368472.1">
    <property type="nucleotide sequence ID" value="NZ_WMEO01000001.1"/>
</dbReference>
<dbReference type="Proteomes" id="UP000460194">
    <property type="component" value="Unassembled WGS sequence"/>
</dbReference>
<dbReference type="NCBIfam" id="TIGR00466">
    <property type="entry name" value="kdsB"/>
    <property type="match status" value="1"/>
</dbReference>
<dbReference type="GO" id="GO:0008690">
    <property type="term" value="F:3-deoxy-manno-octulosonate cytidylyltransferase activity"/>
    <property type="evidence" value="ECO:0007669"/>
    <property type="project" value="InterPro"/>
</dbReference>
<comment type="caution">
    <text evidence="8">The sequence shown here is derived from an EMBL/GenBank/DDBJ whole genome shotgun (WGS) entry which is preliminary data.</text>
</comment>